<dbReference type="Gene3D" id="2.70.98.10">
    <property type="match status" value="1"/>
</dbReference>
<reference evidence="6" key="1">
    <citation type="submission" date="2020-05" db="EMBL/GenBank/DDBJ databases">
        <authorList>
            <person name="Chiriac C."/>
            <person name="Salcher M."/>
            <person name="Ghai R."/>
            <person name="Kavagutti S V."/>
        </authorList>
    </citation>
    <scope>NUCLEOTIDE SEQUENCE</scope>
</reference>
<dbReference type="GO" id="GO:0005975">
    <property type="term" value="P:carbohydrate metabolic process"/>
    <property type="evidence" value="ECO:0007669"/>
    <property type="project" value="InterPro"/>
</dbReference>
<organism evidence="6">
    <name type="scientific">freshwater metagenome</name>
    <dbReference type="NCBI Taxonomy" id="449393"/>
    <lineage>
        <taxon>unclassified sequences</taxon>
        <taxon>metagenomes</taxon>
        <taxon>ecological metagenomes</taxon>
    </lineage>
</organism>
<evidence type="ECO:0000313" key="1">
    <source>
        <dbReference type="EMBL" id="CAB4679790.1"/>
    </source>
</evidence>
<dbReference type="AlphaFoldDB" id="A0A6J7RA07"/>
<dbReference type="EMBL" id="CAEZYD010000009">
    <property type="protein sequence ID" value="CAB4710287.1"/>
    <property type="molecule type" value="Genomic_DNA"/>
</dbReference>
<evidence type="ECO:0000313" key="2">
    <source>
        <dbReference type="EMBL" id="CAB4710287.1"/>
    </source>
</evidence>
<protein>
    <submittedName>
        <fullName evidence="6">Unannotated protein</fullName>
    </submittedName>
</protein>
<dbReference type="InterPro" id="IPR011013">
    <property type="entry name" value="Gal_mutarotase_sf_dom"/>
</dbReference>
<dbReference type="EMBL" id="CAFBPT010000003">
    <property type="protein sequence ID" value="CAB5025567.1"/>
    <property type="molecule type" value="Genomic_DNA"/>
</dbReference>
<dbReference type="Pfam" id="PF14486">
    <property type="entry name" value="DUF4432"/>
    <property type="match status" value="1"/>
</dbReference>
<evidence type="ECO:0000313" key="5">
    <source>
        <dbReference type="EMBL" id="CAB4965784.1"/>
    </source>
</evidence>
<sequence>MSVDLLTIQNEYLLVEICPTQGADIRKVARIGRSENLLLETKWEGSEANYCNCDSNDEDHFLSHYAGGWQLMIPNAGFPSVSKYGAVGYHGEAWSNSWSIIKHEGHQLVLETTLRSAPIKIQRKISLNLQTLEVTDIVTNNSDTEIELIWGHHPAFSSLLIDTSTEVQIYASEIAIKIDSHLETAKNSERILDQQVGSFVLRDFMKAPQSFLGFATEFKNGLASIMNKNNQLCVNLRWDSTIFPHAWIWIENKNILKKPWEKNIVTLAIEPCTTKNNMGLEESMKEPNNVLILKSKDSKSATIYLEVLNLPPFLEDFGFSKLVGVDSL</sequence>
<accession>A0A6J7RA07</accession>
<dbReference type="EMBL" id="CAFBMA010000006">
    <property type="protein sequence ID" value="CAB4896199.1"/>
    <property type="molecule type" value="Genomic_DNA"/>
</dbReference>
<dbReference type="SUPFAM" id="SSF74650">
    <property type="entry name" value="Galactose mutarotase-like"/>
    <property type="match status" value="1"/>
</dbReference>
<dbReference type="EMBL" id="CAEZXD010000029">
    <property type="protein sequence ID" value="CAB4679790.1"/>
    <property type="molecule type" value="Genomic_DNA"/>
</dbReference>
<name>A0A6J7RA07_9ZZZZ</name>
<dbReference type="EMBL" id="CAFBNU010000008">
    <property type="protein sequence ID" value="CAB4965784.1"/>
    <property type="molecule type" value="Genomic_DNA"/>
</dbReference>
<dbReference type="GO" id="GO:0030246">
    <property type="term" value="F:carbohydrate binding"/>
    <property type="evidence" value="ECO:0007669"/>
    <property type="project" value="InterPro"/>
</dbReference>
<evidence type="ECO:0000313" key="3">
    <source>
        <dbReference type="EMBL" id="CAB4822972.1"/>
    </source>
</evidence>
<gene>
    <name evidence="1" type="ORF">UFOPK2343_01009</name>
    <name evidence="2" type="ORF">UFOPK2652_00752</name>
    <name evidence="3" type="ORF">UFOPK3128_00935</name>
    <name evidence="4" type="ORF">UFOPK3511_00763</name>
    <name evidence="5" type="ORF">UFOPK3880_00892</name>
    <name evidence="6" type="ORF">UFOPK4146_00521</name>
</gene>
<proteinExistence type="predicted"/>
<dbReference type="InterPro" id="IPR027839">
    <property type="entry name" value="DUF4432"/>
</dbReference>
<evidence type="ECO:0000313" key="4">
    <source>
        <dbReference type="EMBL" id="CAB4896199.1"/>
    </source>
</evidence>
<dbReference type="EMBL" id="CAFAAZ010000007">
    <property type="protein sequence ID" value="CAB4822972.1"/>
    <property type="molecule type" value="Genomic_DNA"/>
</dbReference>
<evidence type="ECO:0000313" key="6">
    <source>
        <dbReference type="EMBL" id="CAB5025567.1"/>
    </source>
</evidence>
<dbReference type="GO" id="GO:0003824">
    <property type="term" value="F:catalytic activity"/>
    <property type="evidence" value="ECO:0007669"/>
    <property type="project" value="InterPro"/>
</dbReference>
<dbReference type="InterPro" id="IPR014718">
    <property type="entry name" value="GH-type_carb-bd"/>
</dbReference>